<dbReference type="InterPro" id="IPR019734">
    <property type="entry name" value="TPR_rpt"/>
</dbReference>
<keyword evidence="4" id="KW-0812">Transmembrane</keyword>
<keyword evidence="2 3" id="KW-0802">TPR repeat</keyword>
<accession>A0AAE9ZTL1</accession>
<dbReference type="Pfam" id="PF14559">
    <property type="entry name" value="TPR_19"/>
    <property type="match status" value="3"/>
</dbReference>
<dbReference type="InterPro" id="IPR051012">
    <property type="entry name" value="CellSynth/LPSAsmb/PSIAsmb"/>
</dbReference>
<keyword evidence="4" id="KW-1133">Transmembrane helix</keyword>
<keyword evidence="6" id="KW-1185">Reference proteome</keyword>
<dbReference type="Gene3D" id="1.25.40.10">
    <property type="entry name" value="Tetratricopeptide repeat domain"/>
    <property type="match status" value="2"/>
</dbReference>
<dbReference type="PANTHER" id="PTHR45586">
    <property type="entry name" value="TPR REPEAT-CONTAINING PROTEIN PA4667"/>
    <property type="match status" value="1"/>
</dbReference>
<organism evidence="5 6">
    <name type="scientific">Synoicihabitans lomoniglobus</name>
    <dbReference type="NCBI Taxonomy" id="2909285"/>
    <lineage>
        <taxon>Bacteria</taxon>
        <taxon>Pseudomonadati</taxon>
        <taxon>Verrucomicrobiota</taxon>
        <taxon>Opitutia</taxon>
        <taxon>Opitutales</taxon>
        <taxon>Opitutaceae</taxon>
        <taxon>Synoicihabitans</taxon>
    </lineage>
</organism>
<reference evidence="5" key="1">
    <citation type="submission" date="2023-03" db="EMBL/GenBank/DDBJ databases">
        <title>Lomoglobus Profundus gen. nov., sp. nov., a novel member of the phylum Verrucomicrobia, isolated from deep-marine sediment of South China Sea.</title>
        <authorList>
            <person name="Ahmad T."/>
            <person name="Ishaq S.E."/>
            <person name="Wang F."/>
        </authorList>
    </citation>
    <scope>NUCLEOTIDE SEQUENCE</scope>
    <source>
        <strain evidence="5">LMO-M01</strain>
    </source>
</reference>
<proteinExistence type="predicted"/>
<feature type="transmembrane region" description="Helical" evidence="4">
    <location>
        <begin position="7"/>
        <end position="26"/>
    </location>
</feature>
<sequence length="476" mass="52081">MKSKPVIRLLIVVGGLGLAAGGWWWYQASQQQAQVAAWLPAVPALADASDELSARITAADERALSLTNAVAGLAELSRLYHANGYYDSALASYDALARIQPTEARWPHRHASILAGYGQAEPAIVLWQRTIELAPAYVPARLRLADLLLKSNQPQAAADAYRATLDVDRDNAWAILGLARIDYEAERWADARRHLERVVALTNYALGYDLIVSLYERLGLEDRAAAIRGRAEASGAFRDPPDPWLDELMADCYDPFRLALEAGTKARSGDPTTAIAWLERAIAVAPADLSAHFQLANLLVQQRDTSRALALYRRCTQLDPAFADGWAQLSGLQAQLGNDVEAERTLAAGLEAVPDSPGLHLMRARKLRAADRVGAAIAEYRTSIRLRPNEPRAYIELAVALIDQNRSDEAIALIREALVYDPANPTALGIMAFKSIESGDRTAAEEWLAKVEAQPRIEPAQADRIRAAFARQFGAR</sequence>
<evidence type="ECO:0000313" key="5">
    <source>
        <dbReference type="EMBL" id="WED64935.1"/>
    </source>
</evidence>
<dbReference type="RefSeq" id="WP_330928279.1">
    <property type="nucleotide sequence ID" value="NZ_CP119075.1"/>
</dbReference>
<feature type="repeat" description="TPR" evidence="3">
    <location>
        <begin position="391"/>
        <end position="424"/>
    </location>
</feature>
<dbReference type="AlphaFoldDB" id="A0AAE9ZTL1"/>
<evidence type="ECO:0000256" key="4">
    <source>
        <dbReference type="SAM" id="Phobius"/>
    </source>
</evidence>
<dbReference type="PANTHER" id="PTHR45586:SF1">
    <property type="entry name" value="LIPOPOLYSACCHARIDE ASSEMBLY PROTEIN B"/>
    <property type="match status" value="1"/>
</dbReference>
<dbReference type="SUPFAM" id="SSF48452">
    <property type="entry name" value="TPR-like"/>
    <property type="match status" value="2"/>
</dbReference>
<evidence type="ECO:0000256" key="2">
    <source>
        <dbReference type="ARBA" id="ARBA00022803"/>
    </source>
</evidence>
<evidence type="ECO:0000256" key="1">
    <source>
        <dbReference type="ARBA" id="ARBA00022737"/>
    </source>
</evidence>
<evidence type="ECO:0000313" key="6">
    <source>
        <dbReference type="Proteomes" id="UP001218638"/>
    </source>
</evidence>
<dbReference type="KEGG" id="slom:PXH66_21520"/>
<dbReference type="Proteomes" id="UP001218638">
    <property type="component" value="Chromosome"/>
</dbReference>
<dbReference type="InterPro" id="IPR011990">
    <property type="entry name" value="TPR-like_helical_dom_sf"/>
</dbReference>
<dbReference type="PROSITE" id="PS50005">
    <property type="entry name" value="TPR"/>
    <property type="match status" value="2"/>
</dbReference>
<name>A0AAE9ZTL1_9BACT</name>
<keyword evidence="1" id="KW-0677">Repeat</keyword>
<protein>
    <submittedName>
        <fullName evidence="5">Tetratricopeptide repeat protein</fullName>
    </submittedName>
</protein>
<gene>
    <name evidence="5" type="ORF">PXH66_21520</name>
</gene>
<keyword evidence="4" id="KW-0472">Membrane</keyword>
<dbReference type="EMBL" id="CP119075">
    <property type="protein sequence ID" value="WED64935.1"/>
    <property type="molecule type" value="Genomic_DNA"/>
</dbReference>
<evidence type="ECO:0000256" key="3">
    <source>
        <dbReference type="PROSITE-ProRule" id="PRU00339"/>
    </source>
</evidence>
<feature type="repeat" description="TPR" evidence="3">
    <location>
        <begin position="289"/>
        <end position="322"/>
    </location>
</feature>
<dbReference type="SMART" id="SM00028">
    <property type="entry name" value="TPR"/>
    <property type="match status" value="8"/>
</dbReference>